<name>A0ABW5JFD2_9BACT</name>
<dbReference type="RefSeq" id="WP_390298446.1">
    <property type="nucleotide sequence ID" value="NZ_JBHULI010000003.1"/>
</dbReference>
<dbReference type="Proteomes" id="UP001597460">
    <property type="component" value="Unassembled WGS sequence"/>
</dbReference>
<dbReference type="SMART" id="SM00855">
    <property type="entry name" value="PGAM"/>
    <property type="match status" value="1"/>
</dbReference>
<proteinExistence type="predicted"/>
<organism evidence="1 2">
    <name type="scientific">Gracilimonas halophila</name>
    <dbReference type="NCBI Taxonomy" id="1834464"/>
    <lineage>
        <taxon>Bacteria</taxon>
        <taxon>Pseudomonadati</taxon>
        <taxon>Balneolota</taxon>
        <taxon>Balneolia</taxon>
        <taxon>Balneolales</taxon>
        <taxon>Balneolaceae</taxon>
        <taxon>Gracilimonas</taxon>
    </lineage>
</organism>
<dbReference type="Pfam" id="PF00300">
    <property type="entry name" value="His_Phos_1"/>
    <property type="match status" value="1"/>
</dbReference>
<dbReference type="CDD" id="cd07067">
    <property type="entry name" value="HP_PGM_like"/>
    <property type="match status" value="1"/>
</dbReference>
<dbReference type="PANTHER" id="PTHR47623">
    <property type="entry name" value="OS09G0287300 PROTEIN"/>
    <property type="match status" value="1"/>
</dbReference>
<comment type="caution">
    <text evidence="1">The sequence shown here is derived from an EMBL/GenBank/DDBJ whole genome shotgun (WGS) entry which is preliminary data.</text>
</comment>
<dbReference type="InterPro" id="IPR013078">
    <property type="entry name" value="His_Pase_superF_clade-1"/>
</dbReference>
<dbReference type="SUPFAM" id="SSF53254">
    <property type="entry name" value="Phosphoglycerate mutase-like"/>
    <property type="match status" value="1"/>
</dbReference>
<dbReference type="Gene3D" id="3.40.50.1240">
    <property type="entry name" value="Phosphoglycerate mutase-like"/>
    <property type="match status" value="1"/>
</dbReference>
<accession>A0ABW5JFD2</accession>
<evidence type="ECO:0000313" key="1">
    <source>
        <dbReference type="EMBL" id="MFD2531423.1"/>
    </source>
</evidence>
<dbReference type="InterPro" id="IPR029033">
    <property type="entry name" value="His_PPase_superfam"/>
</dbReference>
<reference evidence="2" key="1">
    <citation type="journal article" date="2019" name="Int. J. Syst. Evol. Microbiol.">
        <title>The Global Catalogue of Microorganisms (GCM) 10K type strain sequencing project: providing services to taxonomists for standard genome sequencing and annotation.</title>
        <authorList>
            <consortium name="The Broad Institute Genomics Platform"/>
            <consortium name="The Broad Institute Genome Sequencing Center for Infectious Disease"/>
            <person name="Wu L."/>
            <person name="Ma J."/>
        </authorList>
    </citation>
    <scope>NUCLEOTIDE SEQUENCE [LARGE SCALE GENOMIC DNA]</scope>
    <source>
        <strain evidence="2">KCTC 52042</strain>
    </source>
</reference>
<evidence type="ECO:0000313" key="2">
    <source>
        <dbReference type="Proteomes" id="UP001597460"/>
    </source>
</evidence>
<gene>
    <name evidence="1" type="ORF">ACFSVN_03080</name>
</gene>
<sequence>MKQILLMRHAKSSWEHPDLKDFDRPLADRGLHDAPMMGEFMRNSKHKPGWVISSPAQRAKETTMLSMEAAKVNEEQISWNEDLYFGTVKDYAAAIQSTPEEYDRVLLVGHNPLMEHTAGILAGSGQKASLRMPTAALVCLESFAETWQSISPDTCQIKWMMIPKILKKIGASY</sequence>
<dbReference type="EMBL" id="JBHULI010000003">
    <property type="protein sequence ID" value="MFD2531423.1"/>
    <property type="molecule type" value="Genomic_DNA"/>
</dbReference>
<keyword evidence="2" id="KW-1185">Reference proteome</keyword>
<dbReference type="PANTHER" id="PTHR47623:SF1">
    <property type="entry name" value="OS09G0287300 PROTEIN"/>
    <property type="match status" value="1"/>
</dbReference>
<protein>
    <submittedName>
        <fullName evidence="1">SixA phosphatase family protein</fullName>
    </submittedName>
</protein>